<evidence type="ECO:0000256" key="5">
    <source>
        <dbReference type="ARBA" id="ARBA00023136"/>
    </source>
</evidence>
<feature type="transmembrane region" description="Helical" evidence="6">
    <location>
        <begin position="379"/>
        <end position="398"/>
    </location>
</feature>
<evidence type="ECO:0000256" key="3">
    <source>
        <dbReference type="ARBA" id="ARBA00022692"/>
    </source>
</evidence>
<feature type="transmembrane region" description="Helical" evidence="6">
    <location>
        <begin position="98"/>
        <end position="121"/>
    </location>
</feature>
<keyword evidence="3 6" id="KW-0812">Transmembrane</keyword>
<accession>A0A3M8DQ99</accession>
<dbReference type="InterPro" id="IPR011701">
    <property type="entry name" value="MFS"/>
</dbReference>
<reference evidence="8 9" key="1">
    <citation type="submission" date="2018-10" db="EMBL/GenBank/DDBJ databases">
        <title>Phylogenomics of Brevibacillus.</title>
        <authorList>
            <person name="Dunlap C."/>
        </authorList>
    </citation>
    <scope>NUCLEOTIDE SEQUENCE [LARGE SCALE GENOMIC DNA]</scope>
    <source>
        <strain evidence="8 9">JCM 15716</strain>
    </source>
</reference>
<proteinExistence type="predicted"/>
<keyword evidence="9" id="KW-1185">Reference proteome</keyword>
<evidence type="ECO:0000256" key="2">
    <source>
        <dbReference type="ARBA" id="ARBA00022448"/>
    </source>
</evidence>
<dbReference type="PANTHER" id="PTHR23506">
    <property type="entry name" value="GH10249P"/>
    <property type="match status" value="1"/>
</dbReference>
<dbReference type="Gene3D" id="1.20.1250.20">
    <property type="entry name" value="MFS general substrate transporter like domains"/>
    <property type="match status" value="1"/>
</dbReference>
<evidence type="ECO:0000256" key="4">
    <source>
        <dbReference type="ARBA" id="ARBA00022989"/>
    </source>
</evidence>
<name>A0A3M8DQ99_9BACL</name>
<evidence type="ECO:0000313" key="8">
    <source>
        <dbReference type="EMBL" id="RNB89605.1"/>
    </source>
</evidence>
<dbReference type="SUPFAM" id="SSF103473">
    <property type="entry name" value="MFS general substrate transporter"/>
    <property type="match status" value="1"/>
</dbReference>
<feature type="domain" description="Major facilitator superfamily (MFS) profile" evidence="7">
    <location>
        <begin position="1"/>
        <end position="402"/>
    </location>
</feature>
<dbReference type="InterPro" id="IPR020846">
    <property type="entry name" value="MFS_dom"/>
</dbReference>
<dbReference type="RefSeq" id="WP_122917861.1">
    <property type="nucleotide sequence ID" value="NZ_RHHQ01000008.1"/>
</dbReference>
<comment type="subcellular location">
    <subcellularLocation>
        <location evidence="1">Cell membrane</location>
        <topology evidence="1">Multi-pass membrane protein</topology>
    </subcellularLocation>
</comment>
<feature type="transmembrane region" description="Helical" evidence="6">
    <location>
        <begin position="317"/>
        <end position="340"/>
    </location>
</feature>
<dbReference type="OrthoDB" id="5338069at2"/>
<feature type="transmembrane region" description="Helical" evidence="6">
    <location>
        <begin position="352"/>
        <end position="373"/>
    </location>
</feature>
<dbReference type="InterPro" id="IPR050930">
    <property type="entry name" value="MFS_Vesicular_Transporter"/>
</dbReference>
<dbReference type="PROSITE" id="PS50850">
    <property type="entry name" value="MFS"/>
    <property type="match status" value="1"/>
</dbReference>
<evidence type="ECO:0000256" key="6">
    <source>
        <dbReference type="SAM" id="Phobius"/>
    </source>
</evidence>
<evidence type="ECO:0000256" key="1">
    <source>
        <dbReference type="ARBA" id="ARBA00004651"/>
    </source>
</evidence>
<feature type="transmembrane region" description="Helical" evidence="6">
    <location>
        <begin position="73"/>
        <end position="92"/>
    </location>
</feature>
<keyword evidence="4 6" id="KW-1133">Transmembrane helix</keyword>
<dbReference type="Pfam" id="PF07690">
    <property type="entry name" value="MFS_1"/>
    <property type="match status" value="2"/>
</dbReference>
<evidence type="ECO:0000259" key="7">
    <source>
        <dbReference type="PROSITE" id="PS50850"/>
    </source>
</evidence>
<dbReference type="PANTHER" id="PTHR23506:SF23">
    <property type="entry name" value="GH10249P"/>
    <property type="match status" value="1"/>
</dbReference>
<comment type="caution">
    <text evidence="8">The sequence shown here is derived from an EMBL/GenBank/DDBJ whole genome shotgun (WGS) entry which is preliminary data.</text>
</comment>
<dbReference type="Proteomes" id="UP000271031">
    <property type="component" value="Unassembled WGS sequence"/>
</dbReference>
<feature type="transmembrane region" description="Helical" evidence="6">
    <location>
        <begin position="165"/>
        <end position="185"/>
    </location>
</feature>
<dbReference type="InterPro" id="IPR036259">
    <property type="entry name" value="MFS_trans_sf"/>
</dbReference>
<keyword evidence="2" id="KW-0813">Transport</keyword>
<feature type="transmembrane region" description="Helical" evidence="6">
    <location>
        <begin position="216"/>
        <end position="234"/>
    </location>
</feature>
<sequence>MNEQPNPVRAIAVITAFCLMGDSMLYVLLPFYWQEAGLHSLFEAGILLSINRLIRLPLAPFIGRLLQKIPFRLALLFAVTLAACTTVAYGYANGFWAWFVLRALWGFTWSLLRLGALYAIADASLPNEHGKNTGIYNGLYRLGSLAGMLFGGIIAQAWGFTATSLLFGALASLSLLLLPAIATATDSDKRTFFSMPAQQGQKSTCLATRAYASPQLLLVLGSGAVIAMLFQGIFTSTLSHVVDTHFHEGMRLGPSLLGAVTLAGFLSAIRWGWEPFLAPLVGRTADRLKKNDVLLMLSLLTAAPLFALVPLPLTSILWLVLIVAVQLSATALTTLCDAAATRTSSGMPSGKAFLTLYSILQDVGAALGPLLGYLVLTNWLYLGSAVMLLCLAICWYTVTSKPTGKRLKITSL</sequence>
<evidence type="ECO:0000313" key="9">
    <source>
        <dbReference type="Proteomes" id="UP000271031"/>
    </source>
</evidence>
<feature type="transmembrane region" description="Helical" evidence="6">
    <location>
        <begin position="293"/>
        <end position="311"/>
    </location>
</feature>
<gene>
    <name evidence="8" type="ORF">EDM56_10480</name>
</gene>
<protein>
    <submittedName>
        <fullName evidence="8">MFS transporter</fullName>
    </submittedName>
</protein>
<feature type="transmembrane region" description="Helical" evidence="6">
    <location>
        <begin position="254"/>
        <end position="273"/>
    </location>
</feature>
<dbReference type="GO" id="GO:0022857">
    <property type="term" value="F:transmembrane transporter activity"/>
    <property type="evidence" value="ECO:0007669"/>
    <property type="project" value="InterPro"/>
</dbReference>
<feature type="transmembrane region" description="Helical" evidence="6">
    <location>
        <begin position="12"/>
        <end position="33"/>
    </location>
</feature>
<feature type="transmembrane region" description="Helical" evidence="6">
    <location>
        <begin position="142"/>
        <end position="159"/>
    </location>
</feature>
<keyword evidence="5 6" id="KW-0472">Membrane</keyword>
<dbReference type="GO" id="GO:0005886">
    <property type="term" value="C:plasma membrane"/>
    <property type="evidence" value="ECO:0007669"/>
    <property type="project" value="UniProtKB-SubCell"/>
</dbReference>
<dbReference type="EMBL" id="RHHQ01000008">
    <property type="protein sequence ID" value="RNB89605.1"/>
    <property type="molecule type" value="Genomic_DNA"/>
</dbReference>
<organism evidence="8 9">
    <name type="scientific">Brevibacillus fluminis</name>
    <dbReference type="NCBI Taxonomy" id="511487"/>
    <lineage>
        <taxon>Bacteria</taxon>
        <taxon>Bacillati</taxon>
        <taxon>Bacillota</taxon>
        <taxon>Bacilli</taxon>
        <taxon>Bacillales</taxon>
        <taxon>Paenibacillaceae</taxon>
        <taxon>Brevibacillus</taxon>
    </lineage>
</organism>
<dbReference type="AlphaFoldDB" id="A0A3M8DQ99"/>